<protein>
    <submittedName>
        <fullName evidence="2">Uncharacterized protein</fullName>
    </submittedName>
</protein>
<proteinExistence type="predicted"/>
<organism evidence="2 3">
    <name type="scientific">Trypanosoma cruzi (strain CL Brener)</name>
    <dbReference type="NCBI Taxonomy" id="353153"/>
    <lineage>
        <taxon>Eukaryota</taxon>
        <taxon>Discoba</taxon>
        <taxon>Euglenozoa</taxon>
        <taxon>Kinetoplastea</taxon>
        <taxon>Metakinetoplastina</taxon>
        <taxon>Trypanosomatida</taxon>
        <taxon>Trypanosomatidae</taxon>
        <taxon>Trypanosoma</taxon>
        <taxon>Schizotrypanum</taxon>
    </lineage>
</organism>
<feature type="region of interest" description="Disordered" evidence="1">
    <location>
        <begin position="59"/>
        <end position="101"/>
    </location>
</feature>
<comment type="caution">
    <text evidence="2">The sequence shown here is derived from an EMBL/GenBank/DDBJ whole genome shotgun (WGS) entry which is preliminary data.</text>
</comment>
<dbReference type="EMBL" id="AAHK01006015">
    <property type="protein sequence ID" value="EAN80902.1"/>
    <property type="molecule type" value="Genomic_DNA"/>
</dbReference>
<dbReference type="RefSeq" id="XP_802348.1">
    <property type="nucleotide sequence ID" value="XM_797255.1"/>
</dbReference>
<dbReference type="STRING" id="353153.Q4CKV0"/>
<reference evidence="2 3" key="1">
    <citation type="journal article" date="2005" name="Science">
        <title>The genome sequence of Trypanosoma cruzi, etiologic agent of Chagas disease.</title>
        <authorList>
            <person name="El-Sayed N.M."/>
            <person name="Myler P.J."/>
            <person name="Bartholomeu D.C."/>
            <person name="Nilsson D."/>
            <person name="Aggarwal G."/>
            <person name="Tran A.N."/>
            <person name="Ghedin E."/>
            <person name="Worthey E.A."/>
            <person name="Delcher A.L."/>
            <person name="Blandin G."/>
            <person name="Westenberger S.J."/>
            <person name="Caler E."/>
            <person name="Cerqueira G.C."/>
            <person name="Branche C."/>
            <person name="Haas B."/>
            <person name="Anupama A."/>
            <person name="Arner E."/>
            <person name="Aslund L."/>
            <person name="Attipoe P."/>
            <person name="Bontempi E."/>
            <person name="Bringaud F."/>
            <person name="Burton P."/>
            <person name="Cadag E."/>
            <person name="Campbell D.A."/>
            <person name="Carrington M."/>
            <person name="Crabtree J."/>
            <person name="Darban H."/>
            <person name="da Silveira J.F."/>
            <person name="de Jong P."/>
            <person name="Edwards K."/>
            <person name="Englund P.T."/>
            <person name="Fazelina G."/>
            <person name="Feldblyum T."/>
            <person name="Ferella M."/>
            <person name="Frasch A.C."/>
            <person name="Gull K."/>
            <person name="Horn D."/>
            <person name="Hou L."/>
            <person name="Huang Y."/>
            <person name="Kindlund E."/>
            <person name="Klingbeil M."/>
            <person name="Kluge S."/>
            <person name="Koo H."/>
            <person name="Lacerda D."/>
            <person name="Levin M.J."/>
            <person name="Lorenzi H."/>
            <person name="Louie T."/>
            <person name="Machado C.R."/>
            <person name="McCulloch R."/>
            <person name="McKenna A."/>
            <person name="Mizuno Y."/>
            <person name="Mottram J.C."/>
            <person name="Nelson S."/>
            <person name="Ochaya S."/>
            <person name="Osoegawa K."/>
            <person name="Pai G."/>
            <person name="Parsons M."/>
            <person name="Pentony M."/>
            <person name="Pettersson U."/>
            <person name="Pop M."/>
            <person name="Ramirez J.L."/>
            <person name="Rinta J."/>
            <person name="Robertson L."/>
            <person name="Salzberg S.L."/>
            <person name="Sanchez D.O."/>
            <person name="Seyler A."/>
            <person name="Sharma R."/>
            <person name="Shetty J."/>
            <person name="Simpson A.J."/>
            <person name="Sisk E."/>
            <person name="Tammi M.T."/>
            <person name="Tarleton R."/>
            <person name="Teixeira S."/>
            <person name="Van Aken S."/>
            <person name="Vogt C."/>
            <person name="Ward P.N."/>
            <person name="Wickstead B."/>
            <person name="Wortman J."/>
            <person name="White O."/>
            <person name="Fraser C.M."/>
            <person name="Stuart K.D."/>
            <person name="Andersson B."/>
        </authorList>
    </citation>
    <scope>NUCLEOTIDE SEQUENCE [LARGE SCALE GENOMIC DNA]</scope>
    <source>
        <strain evidence="2 3">CL Brener</strain>
    </source>
</reference>
<dbReference type="VEuPathDB" id="TriTrypDB:TcCLB.507599.10"/>
<evidence type="ECO:0000313" key="2">
    <source>
        <dbReference type="EMBL" id="EAN80902.1"/>
    </source>
</evidence>
<gene>
    <name evidence="2" type="ORF">Tc00.1047053507599.10</name>
</gene>
<dbReference type="SMR" id="Q4CKV0"/>
<evidence type="ECO:0000313" key="3">
    <source>
        <dbReference type="Proteomes" id="UP000002296"/>
    </source>
</evidence>
<dbReference type="AlphaFoldDB" id="Q4CKV0"/>
<dbReference type="InParanoid" id="Q4CKV0"/>
<feature type="non-terminal residue" evidence="2">
    <location>
        <position position="1"/>
    </location>
</feature>
<accession>Q4CKV0</accession>
<sequence length="101" mass="11598">FDVNAELLEGYSKCANPAEVVAFQGKYVETEAVESAARREIDLNNMDLMDAVPLNVKRGKMRSRNKWKNEDGRDELEEEEEEEEEETKKQLAELETSDDAE</sequence>
<keyword evidence="3" id="KW-1185">Reference proteome</keyword>
<dbReference type="GeneID" id="3531568"/>
<evidence type="ECO:0000256" key="1">
    <source>
        <dbReference type="SAM" id="MobiDB-lite"/>
    </source>
</evidence>
<dbReference type="PaxDb" id="353153-Q4CKV0"/>
<name>Q4CKV0_TRYCC</name>
<dbReference type="KEGG" id="tcr:507599.10"/>
<feature type="compositionally biased region" description="Acidic residues" evidence="1">
    <location>
        <begin position="72"/>
        <end position="85"/>
    </location>
</feature>
<dbReference type="Proteomes" id="UP000002296">
    <property type="component" value="Unassembled WGS sequence"/>
</dbReference>